<dbReference type="WBParaSite" id="PSU_v2.g6883.t1">
    <property type="protein sequence ID" value="PSU_v2.g6883.t1"/>
    <property type="gene ID" value="PSU_v2.g6883"/>
</dbReference>
<dbReference type="SUPFAM" id="SSF48592">
    <property type="entry name" value="GroEL equatorial domain-like"/>
    <property type="match status" value="1"/>
</dbReference>
<keyword evidence="1" id="KW-0547">Nucleotide-binding</keyword>
<dbReference type="InterPro" id="IPR002423">
    <property type="entry name" value="Cpn60/GroEL/TCP-1"/>
</dbReference>
<protein>
    <submittedName>
        <fullName evidence="5">Uncharacterized protein</fullName>
    </submittedName>
</protein>
<keyword evidence="4" id="KW-1185">Reference proteome</keyword>
<evidence type="ECO:0000313" key="4">
    <source>
        <dbReference type="Proteomes" id="UP000887577"/>
    </source>
</evidence>
<dbReference type="Pfam" id="PF00118">
    <property type="entry name" value="Cpn60_TCP1"/>
    <property type="match status" value="1"/>
</dbReference>
<evidence type="ECO:0000256" key="3">
    <source>
        <dbReference type="ARBA" id="ARBA00023186"/>
    </source>
</evidence>
<dbReference type="AlphaFoldDB" id="A0A914Z3E8"/>
<accession>A0A914Z3E8</accession>
<organism evidence="4 5">
    <name type="scientific">Panagrolaimus superbus</name>
    <dbReference type="NCBI Taxonomy" id="310955"/>
    <lineage>
        <taxon>Eukaryota</taxon>
        <taxon>Metazoa</taxon>
        <taxon>Ecdysozoa</taxon>
        <taxon>Nematoda</taxon>
        <taxon>Chromadorea</taxon>
        <taxon>Rhabditida</taxon>
        <taxon>Tylenchina</taxon>
        <taxon>Panagrolaimomorpha</taxon>
        <taxon>Panagrolaimoidea</taxon>
        <taxon>Panagrolaimidae</taxon>
        <taxon>Panagrolaimus</taxon>
    </lineage>
</organism>
<evidence type="ECO:0000256" key="2">
    <source>
        <dbReference type="ARBA" id="ARBA00022840"/>
    </source>
</evidence>
<dbReference type="Gene3D" id="1.10.560.10">
    <property type="entry name" value="GroEL-like equatorial domain"/>
    <property type="match status" value="1"/>
</dbReference>
<evidence type="ECO:0000256" key="1">
    <source>
        <dbReference type="ARBA" id="ARBA00022741"/>
    </source>
</evidence>
<dbReference type="GO" id="GO:0140662">
    <property type="term" value="F:ATP-dependent protein folding chaperone"/>
    <property type="evidence" value="ECO:0007669"/>
    <property type="project" value="InterPro"/>
</dbReference>
<dbReference type="Proteomes" id="UP000887577">
    <property type="component" value="Unplaced"/>
</dbReference>
<proteinExistence type="predicted"/>
<reference evidence="5" key="1">
    <citation type="submission" date="2022-11" db="UniProtKB">
        <authorList>
            <consortium name="WormBaseParasite"/>
        </authorList>
    </citation>
    <scope>IDENTIFICATION</scope>
</reference>
<name>A0A914Z3E8_9BILA</name>
<keyword evidence="2" id="KW-0067">ATP-binding</keyword>
<keyword evidence="3" id="KW-0143">Chaperone</keyword>
<dbReference type="InterPro" id="IPR017998">
    <property type="entry name" value="Chaperone_TCP-1"/>
</dbReference>
<sequence>MSYILVKKPALLPGSGAPEMEVAVKLRGSRFLKTGLFNKKKAYLVAYADAMELIPYTLAENAGLSLIETVTVLHRQHVNGNKDFGINVRKGAVTNIKEENVLQPLLVTSFAIKQASETIRSILKIDDIKNSDSAIGYEMFKILQFFKLFHEFISLSETPAS</sequence>
<dbReference type="PANTHER" id="PTHR11353">
    <property type="entry name" value="CHAPERONIN"/>
    <property type="match status" value="1"/>
</dbReference>
<dbReference type="GO" id="GO:0005524">
    <property type="term" value="F:ATP binding"/>
    <property type="evidence" value="ECO:0007669"/>
    <property type="project" value="UniProtKB-KW"/>
</dbReference>
<dbReference type="InterPro" id="IPR027413">
    <property type="entry name" value="GROEL-like_equatorial_sf"/>
</dbReference>
<evidence type="ECO:0000313" key="5">
    <source>
        <dbReference type="WBParaSite" id="PSU_v2.g6883.t1"/>
    </source>
</evidence>